<dbReference type="NCBIfam" id="NF006506">
    <property type="entry name" value="PRK08942.1"/>
    <property type="match status" value="1"/>
</dbReference>
<dbReference type="EC" id="3.1.3.82" evidence="1"/>
<dbReference type="PANTHER" id="PTHR42891:SF1">
    <property type="entry name" value="D-GLYCERO-BETA-D-MANNO-HEPTOSE-1,7-BISPHOSPHATE 7-PHOSPHATASE"/>
    <property type="match status" value="1"/>
</dbReference>
<dbReference type="Pfam" id="PF13242">
    <property type="entry name" value="Hydrolase_like"/>
    <property type="match status" value="1"/>
</dbReference>
<evidence type="ECO:0000313" key="1">
    <source>
        <dbReference type="EMBL" id="MET1255716.1"/>
    </source>
</evidence>
<keyword evidence="2" id="KW-1185">Reference proteome</keyword>
<dbReference type="SUPFAM" id="SSF56784">
    <property type="entry name" value="HAD-like"/>
    <property type="match status" value="1"/>
</dbReference>
<organism evidence="1 2">
    <name type="scientific">Aliikangiella maris</name>
    <dbReference type="NCBI Taxonomy" id="3162458"/>
    <lineage>
        <taxon>Bacteria</taxon>
        <taxon>Pseudomonadati</taxon>
        <taxon>Pseudomonadota</taxon>
        <taxon>Gammaproteobacteria</taxon>
        <taxon>Oceanospirillales</taxon>
        <taxon>Pleioneaceae</taxon>
        <taxon>Aliikangiella</taxon>
    </lineage>
</organism>
<protein>
    <submittedName>
        <fullName evidence="1">D-glycero-beta-D-manno-heptose 1,7-bisphosphate 7-phosphatase</fullName>
        <ecNumber evidence="1">3.1.3.82</ecNumber>
    </submittedName>
</protein>
<dbReference type="InterPro" id="IPR006543">
    <property type="entry name" value="Histidinol-phos"/>
</dbReference>
<proteinExistence type="predicted"/>
<dbReference type="InterPro" id="IPR006549">
    <property type="entry name" value="HAD-SF_hydro_IIIA"/>
</dbReference>
<dbReference type="Proteomes" id="UP001548189">
    <property type="component" value="Unassembled WGS sequence"/>
</dbReference>
<dbReference type="PIRSF" id="PIRSF004682">
    <property type="entry name" value="GmhB"/>
    <property type="match status" value="1"/>
</dbReference>
<comment type="caution">
    <text evidence="1">The sequence shown here is derived from an EMBL/GenBank/DDBJ whole genome shotgun (WGS) entry which is preliminary data.</text>
</comment>
<keyword evidence="1" id="KW-0378">Hydrolase</keyword>
<dbReference type="Gene3D" id="3.40.50.1000">
    <property type="entry name" value="HAD superfamily/HAD-like"/>
    <property type="match status" value="1"/>
</dbReference>
<sequence>MNKSTQTSKLIILDRDGVINLDSDDYIKSPDEWVAIESSLRAIGRLNDAGFRVGVATNQSGIARGYFDHVTLAMMHKKMSLALSQVGAHVDAIEYCPDHPEQAGPDRKPNPGMAHKLLQQFNADPSQTWFVGDSQSDIQCAVNAGCKPVLVLTGKGQRTQAKGKLPKDLPIFENLSAFVDALLDQKNSLS</sequence>
<dbReference type="PANTHER" id="PTHR42891">
    <property type="entry name" value="D-GLYCERO-BETA-D-MANNO-HEPTOSE-1,7-BISPHOSPHATE 7-PHOSPHATASE"/>
    <property type="match status" value="1"/>
</dbReference>
<dbReference type="NCBIfam" id="TIGR01662">
    <property type="entry name" value="HAD-SF-IIIA"/>
    <property type="match status" value="1"/>
</dbReference>
<accession>A0ABV2BUX9</accession>
<name>A0ABV2BUX9_9GAMM</name>
<dbReference type="GO" id="GO:0034200">
    <property type="term" value="F:D-glycero-beta-D-manno-heptose 1,7-bisphosphate 7-phosphatase activity"/>
    <property type="evidence" value="ECO:0007669"/>
    <property type="project" value="UniProtKB-EC"/>
</dbReference>
<dbReference type="InterPro" id="IPR004446">
    <property type="entry name" value="Heptose_bisP_phosphatase"/>
</dbReference>
<reference evidence="1 2" key="1">
    <citation type="submission" date="2024-06" db="EMBL/GenBank/DDBJ databases">
        <authorList>
            <person name="Li F."/>
        </authorList>
    </citation>
    <scope>NUCLEOTIDE SEQUENCE [LARGE SCALE GENOMIC DNA]</scope>
    <source>
        <strain evidence="1 2">GXAS 311</strain>
    </source>
</reference>
<dbReference type="CDD" id="cd07503">
    <property type="entry name" value="HAD_HisB-N"/>
    <property type="match status" value="1"/>
</dbReference>
<dbReference type="InterPro" id="IPR023214">
    <property type="entry name" value="HAD_sf"/>
</dbReference>
<dbReference type="NCBIfam" id="TIGR01656">
    <property type="entry name" value="Histidinol-ppas"/>
    <property type="match status" value="1"/>
</dbReference>
<dbReference type="InterPro" id="IPR036412">
    <property type="entry name" value="HAD-like_sf"/>
</dbReference>
<dbReference type="EMBL" id="JBEVCJ010000012">
    <property type="protein sequence ID" value="MET1255716.1"/>
    <property type="molecule type" value="Genomic_DNA"/>
</dbReference>
<evidence type="ECO:0000313" key="2">
    <source>
        <dbReference type="Proteomes" id="UP001548189"/>
    </source>
</evidence>
<gene>
    <name evidence="1" type="primary">gmhB</name>
    <name evidence="1" type="ORF">ABVT43_11315</name>
</gene>